<feature type="transmembrane region" description="Helical" evidence="1">
    <location>
        <begin position="195"/>
        <end position="216"/>
    </location>
</feature>
<reference evidence="3" key="1">
    <citation type="submission" date="2016-11" db="UniProtKB">
        <authorList>
            <consortium name="WormBaseParasite"/>
        </authorList>
    </citation>
    <scope>IDENTIFICATION</scope>
</reference>
<evidence type="ECO:0000313" key="3">
    <source>
        <dbReference type="WBParaSite" id="L893_g9670.t1"/>
    </source>
</evidence>
<keyword evidence="1" id="KW-1133">Transmembrane helix</keyword>
<feature type="transmembrane region" description="Helical" evidence="1">
    <location>
        <begin position="94"/>
        <end position="116"/>
    </location>
</feature>
<name>A0A1I8AVP8_9BILA</name>
<accession>A0A1I8AVP8</accession>
<keyword evidence="1" id="KW-0472">Membrane</keyword>
<feature type="transmembrane region" description="Helical" evidence="1">
    <location>
        <begin position="47"/>
        <end position="65"/>
    </location>
</feature>
<dbReference type="WBParaSite" id="L893_g9670.t1">
    <property type="protein sequence ID" value="L893_g9670.t1"/>
    <property type="gene ID" value="L893_g9670"/>
</dbReference>
<keyword evidence="1" id="KW-0812">Transmembrane</keyword>
<organism evidence="2 3">
    <name type="scientific">Steinernema glaseri</name>
    <dbReference type="NCBI Taxonomy" id="37863"/>
    <lineage>
        <taxon>Eukaryota</taxon>
        <taxon>Metazoa</taxon>
        <taxon>Ecdysozoa</taxon>
        <taxon>Nematoda</taxon>
        <taxon>Chromadorea</taxon>
        <taxon>Rhabditida</taxon>
        <taxon>Tylenchina</taxon>
        <taxon>Panagrolaimomorpha</taxon>
        <taxon>Strongyloidoidea</taxon>
        <taxon>Steinernematidae</taxon>
        <taxon>Steinernema</taxon>
    </lineage>
</organism>
<protein>
    <submittedName>
        <fullName evidence="3">Uncharacterized protein</fullName>
    </submittedName>
</protein>
<evidence type="ECO:0000313" key="2">
    <source>
        <dbReference type="Proteomes" id="UP000095287"/>
    </source>
</evidence>
<sequence length="303" mass="34731">MSTRDNGRQYRMPGLAHSTNDSKLRYFYWLHSISLQVKDQSMRGTSVLLLLFLGITATTSAQKILKFRKDHINVSYNRELEYGHVSDLFTHRSFAQYALVVVTSIILLFGIVSLIFGDLRFRDDSENFVHNPAILLYAVQLRKYEKLLDSDIYRNIIDRIRVQGHYQPYSFGRIVRDYTLTMRAAQRSENLSKTLHAVTVDGIGLFPLFFVVIYMFHASEGKQQIARTGDNERSKCSVGAGVQKRKAGRTLFQLSQMDGSQRVDKKKSDADVFFHRLQELRKHFVIPQAKPPSSVVLSSSKAV</sequence>
<keyword evidence="2" id="KW-1185">Reference proteome</keyword>
<dbReference type="Proteomes" id="UP000095287">
    <property type="component" value="Unplaced"/>
</dbReference>
<dbReference type="AlphaFoldDB" id="A0A1I8AVP8"/>
<evidence type="ECO:0000256" key="1">
    <source>
        <dbReference type="SAM" id="Phobius"/>
    </source>
</evidence>
<proteinExistence type="predicted"/>